<dbReference type="Pfam" id="PF01239">
    <property type="entry name" value="PPTA"/>
    <property type="match status" value="3"/>
</dbReference>
<dbReference type="InterPro" id="IPR002088">
    <property type="entry name" value="Prenyl_trans_a"/>
</dbReference>
<dbReference type="Proteomes" id="UP001530377">
    <property type="component" value="Unassembled WGS sequence"/>
</dbReference>
<name>A0ABD3SS15_9STRA</name>
<dbReference type="AlphaFoldDB" id="A0ABD3SS15"/>
<proteinExistence type="inferred from homology"/>
<dbReference type="PANTHER" id="PTHR11129">
    <property type="entry name" value="PROTEIN FARNESYLTRANSFERASE ALPHA SUBUNIT/RAB GERANYLGERANYL TRANSFERASE ALPHA SUBUNIT"/>
    <property type="match status" value="1"/>
</dbReference>
<dbReference type="GO" id="GO:0097354">
    <property type="term" value="P:prenylation"/>
    <property type="evidence" value="ECO:0007669"/>
    <property type="project" value="UniProtKB-UniRule"/>
</dbReference>
<dbReference type="Gene3D" id="1.25.40.120">
    <property type="entry name" value="Protein prenylyltransferase"/>
    <property type="match status" value="2"/>
</dbReference>
<evidence type="ECO:0000313" key="8">
    <source>
        <dbReference type="EMBL" id="KAL3827220.1"/>
    </source>
</evidence>
<protein>
    <recommendedName>
        <fullName evidence="6">Geranylgeranyl transferase type-2 subunit alpha</fullName>
        <ecNumber evidence="6">2.5.1.60</ecNumber>
    </recommendedName>
    <alternativeName>
        <fullName evidence="6">Geranylgeranyl transferase type II subunit alpha</fullName>
    </alternativeName>
</protein>
<evidence type="ECO:0000256" key="2">
    <source>
        <dbReference type="ARBA" id="ARBA00022602"/>
    </source>
</evidence>
<dbReference type="GO" id="GO:0004663">
    <property type="term" value="F:Rab geranylgeranyltransferase activity"/>
    <property type="evidence" value="ECO:0007669"/>
    <property type="project" value="UniProtKB-UniRule"/>
</dbReference>
<reference evidence="8 9" key="1">
    <citation type="submission" date="2024-10" db="EMBL/GenBank/DDBJ databases">
        <title>Updated reference genomes for cyclostephanoid diatoms.</title>
        <authorList>
            <person name="Roberts W.R."/>
            <person name="Alverson A.J."/>
        </authorList>
    </citation>
    <scope>NUCLEOTIDE SEQUENCE [LARGE SCALE GENOMIC DNA]</scope>
    <source>
        <strain evidence="8 9">AJA228-03</strain>
    </source>
</reference>
<comment type="caution">
    <text evidence="8">The sequence shown here is derived from an EMBL/GenBank/DDBJ whole genome shotgun (WGS) entry which is preliminary data.</text>
</comment>
<dbReference type="PANTHER" id="PTHR11129:SF2">
    <property type="entry name" value="GERANYLGERANYL TRANSFERASE TYPE-2 SUBUNIT ALPHA"/>
    <property type="match status" value="1"/>
</dbReference>
<dbReference type="SUPFAM" id="SSF48439">
    <property type="entry name" value="Protein prenylyltransferase"/>
    <property type="match status" value="1"/>
</dbReference>
<keyword evidence="4" id="KW-0677">Repeat</keyword>
<evidence type="ECO:0000256" key="6">
    <source>
        <dbReference type="RuleBase" id="RU367120"/>
    </source>
</evidence>
<feature type="region of interest" description="Disordered" evidence="7">
    <location>
        <begin position="33"/>
        <end position="56"/>
    </location>
</feature>
<comment type="similarity">
    <text evidence="1 6">Belongs to the protein prenyltransferase subunit alpha family.</text>
</comment>
<comment type="catalytic activity">
    <reaction evidence="5 6">
        <text>geranylgeranyl diphosphate + L-cysteinyl-[protein] = S-geranylgeranyl-L-cysteinyl-[protein] + diphosphate</text>
        <dbReference type="Rhea" id="RHEA:21240"/>
        <dbReference type="Rhea" id="RHEA-COMP:10131"/>
        <dbReference type="Rhea" id="RHEA-COMP:11537"/>
        <dbReference type="ChEBI" id="CHEBI:29950"/>
        <dbReference type="ChEBI" id="CHEBI:33019"/>
        <dbReference type="ChEBI" id="CHEBI:57533"/>
        <dbReference type="ChEBI" id="CHEBI:86021"/>
        <dbReference type="EC" id="2.5.1.60"/>
    </reaction>
</comment>
<dbReference type="EMBL" id="JALLPB020000007">
    <property type="protein sequence ID" value="KAL3827220.1"/>
    <property type="molecule type" value="Genomic_DNA"/>
</dbReference>
<evidence type="ECO:0000256" key="5">
    <source>
        <dbReference type="ARBA" id="ARBA00047658"/>
    </source>
</evidence>
<comment type="function">
    <text evidence="6">Catalyzes the transfer of a geranyl-geranyl moiety from geranyl-geranyl pyrophosphate to cysteines occuring in specific C-terminal amino acid sequences.</text>
</comment>
<evidence type="ECO:0000313" key="9">
    <source>
        <dbReference type="Proteomes" id="UP001530377"/>
    </source>
</evidence>
<accession>A0ABD3SS15</accession>
<sequence>SRLLNPETSSKLATKALQWNHLSHELLTQRRRLLGPTPPSTSAAYAAADDDNDDAKPSPEILLTLTEKMLSVNPDPSHLWNIRRELLLYVVPKVDEDTGIVSELNRPSVSIIPNIDIQSELKLTAHCLQRNPKAYSAWHHRKWSLVCYLTHPTPDDDSSTSSPKAKDSQQSHLINVKKILQSELELCAQFLQLDERNFHCWNYRRFVVALLGSCGGRGTSDTLQNQTVDLGVISDVNIFSGSWSPWLKHQSQVSMGAQLLPSAFALSSSQGEKCKGTHNIAKAIIKLSEAELEEIISNEWNFTNSKIQDNFSNGSAFHYRSKLLPLMLESRLASTHRVSSDESSGRLSPATRYAESLVFAREEWENILLNAIFTEPDDQTPWWYHRFIVSWMKPPAVVGDELVLEYETLLFEMADSLRDLLEVEKENSMLGNIVEGDESKGAKCKWAYIGLHMVLSTLLESKTLDEGEAANLRQEAGECLTELIKIDPNRSERYQNLAADIIRAQSGGISRIEGKLSNMLSGC</sequence>
<keyword evidence="2 6" id="KW-0637">Prenyltransferase</keyword>
<organism evidence="8 9">
    <name type="scientific">Cyclostephanos tholiformis</name>
    <dbReference type="NCBI Taxonomy" id="382380"/>
    <lineage>
        <taxon>Eukaryota</taxon>
        <taxon>Sar</taxon>
        <taxon>Stramenopiles</taxon>
        <taxon>Ochrophyta</taxon>
        <taxon>Bacillariophyta</taxon>
        <taxon>Coscinodiscophyceae</taxon>
        <taxon>Thalassiosirophycidae</taxon>
        <taxon>Stephanodiscales</taxon>
        <taxon>Stephanodiscaceae</taxon>
        <taxon>Cyclostephanos</taxon>
    </lineage>
</organism>
<evidence type="ECO:0000256" key="7">
    <source>
        <dbReference type="SAM" id="MobiDB-lite"/>
    </source>
</evidence>
<evidence type="ECO:0000256" key="1">
    <source>
        <dbReference type="ARBA" id="ARBA00006734"/>
    </source>
</evidence>
<keyword evidence="9" id="KW-1185">Reference proteome</keyword>
<dbReference type="PROSITE" id="PS51147">
    <property type="entry name" value="PFTA"/>
    <property type="match status" value="3"/>
</dbReference>
<gene>
    <name evidence="8" type="ORF">ACHAXA_006775</name>
</gene>
<evidence type="ECO:0000256" key="3">
    <source>
        <dbReference type="ARBA" id="ARBA00022679"/>
    </source>
</evidence>
<feature type="non-terminal residue" evidence="8">
    <location>
        <position position="1"/>
    </location>
</feature>
<keyword evidence="3 6" id="KW-0808">Transferase</keyword>
<dbReference type="EC" id="2.5.1.60" evidence="6"/>
<evidence type="ECO:0000256" key="4">
    <source>
        <dbReference type="ARBA" id="ARBA00022737"/>
    </source>
</evidence>